<evidence type="ECO:0000313" key="1">
    <source>
        <dbReference type="EMBL" id="MDT8843528.1"/>
    </source>
</evidence>
<accession>A0AAP5QHE1</accession>
<name>A0AAP5QHE1_9BURK</name>
<reference evidence="1" key="1">
    <citation type="submission" date="2022-08" db="EMBL/GenBank/DDBJ databases">
        <authorList>
            <person name="Kim S.-J."/>
        </authorList>
    </citation>
    <scope>NUCLEOTIDE SEQUENCE</scope>
    <source>
        <strain evidence="1">KJ</strain>
    </source>
</reference>
<dbReference type="RefSeq" id="WP_315697562.1">
    <property type="nucleotide sequence ID" value="NZ_JANSLM010000026.1"/>
</dbReference>
<protein>
    <submittedName>
        <fullName evidence="1">Uncharacterized protein</fullName>
    </submittedName>
</protein>
<organism evidence="1 2">
    <name type="scientific">Paraburkholderia fungorum</name>
    <dbReference type="NCBI Taxonomy" id="134537"/>
    <lineage>
        <taxon>Bacteria</taxon>
        <taxon>Pseudomonadati</taxon>
        <taxon>Pseudomonadota</taxon>
        <taxon>Betaproteobacteria</taxon>
        <taxon>Burkholderiales</taxon>
        <taxon>Burkholderiaceae</taxon>
        <taxon>Paraburkholderia</taxon>
    </lineage>
</organism>
<dbReference type="EMBL" id="JANSLM010000026">
    <property type="protein sequence ID" value="MDT8843528.1"/>
    <property type="molecule type" value="Genomic_DNA"/>
</dbReference>
<proteinExistence type="predicted"/>
<comment type="caution">
    <text evidence="1">The sequence shown here is derived from an EMBL/GenBank/DDBJ whole genome shotgun (WGS) entry which is preliminary data.</text>
</comment>
<dbReference type="Proteomes" id="UP001246473">
    <property type="component" value="Unassembled WGS sequence"/>
</dbReference>
<evidence type="ECO:0000313" key="2">
    <source>
        <dbReference type="Proteomes" id="UP001246473"/>
    </source>
</evidence>
<gene>
    <name evidence="1" type="ORF">ParKJ_39615</name>
</gene>
<dbReference type="AlphaFoldDB" id="A0AAP5QHE1"/>
<sequence length="98" mass="10645">MEKNQQFDESWKALGNAELHRTIEQKCAAIQQAAVSAPMVLVAHVTVNDETLIVKASDITTAALIALNGEPKAGMRLDATIVFDAMTQDEFAAVPEYQ</sequence>